<evidence type="ECO:0000256" key="1">
    <source>
        <dbReference type="SAM" id="MobiDB-lite"/>
    </source>
</evidence>
<reference evidence="2 3" key="1">
    <citation type="submission" date="2018-05" db="EMBL/GenBank/DDBJ databases">
        <title>Evolution of GPA BGCs.</title>
        <authorList>
            <person name="Waglechner N."/>
            <person name="Wright G.D."/>
        </authorList>
    </citation>
    <scope>NUCLEOTIDE SEQUENCE [LARGE SCALE GENOMIC DNA]</scope>
    <source>
        <strain evidence="2 3">A82846</strain>
    </source>
</reference>
<dbReference type="Proteomes" id="UP000287547">
    <property type="component" value="Unassembled WGS sequence"/>
</dbReference>
<comment type="caution">
    <text evidence="2">The sequence shown here is derived from an EMBL/GenBank/DDBJ whole genome shotgun (WGS) entry which is preliminary data.</text>
</comment>
<feature type="region of interest" description="Disordered" evidence="1">
    <location>
        <begin position="1"/>
        <end position="78"/>
    </location>
</feature>
<gene>
    <name evidence="2" type="ORF">DMH04_33710</name>
</gene>
<name>A0A428Z0T3_KIBAR</name>
<dbReference type="AlphaFoldDB" id="A0A428Z0T3"/>
<protein>
    <submittedName>
        <fullName evidence="2">Uncharacterized protein</fullName>
    </submittedName>
</protein>
<evidence type="ECO:0000313" key="2">
    <source>
        <dbReference type="EMBL" id="RSM78122.1"/>
    </source>
</evidence>
<proteinExistence type="predicted"/>
<sequence length="95" mass="10477">MTATMTDFNARYLEQIDHNRPSSKRSCSTSRSRTKDPVAESMAELQATESKTHHAATASIAAQHPLPQTDRPQPPKQQTILLNFTQRATSSSPSP</sequence>
<organism evidence="2 3">
    <name type="scientific">Kibdelosporangium aridum</name>
    <dbReference type="NCBI Taxonomy" id="2030"/>
    <lineage>
        <taxon>Bacteria</taxon>
        <taxon>Bacillati</taxon>
        <taxon>Actinomycetota</taxon>
        <taxon>Actinomycetes</taxon>
        <taxon>Pseudonocardiales</taxon>
        <taxon>Pseudonocardiaceae</taxon>
        <taxon>Kibdelosporangium</taxon>
    </lineage>
</organism>
<evidence type="ECO:0000313" key="3">
    <source>
        <dbReference type="Proteomes" id="UP000287547"/>
    </source>
</evidence>
<accession>A0A428Z0T3</accession>
<dbReference type="EMBL" id="QHKI01000037">
    <property type="protein sequence ID" value="RSM78122.1"/>
    <property type="molecule type" value="Genomic_DNA"/>
</dbReference>